<evidence type="ECO:0000256" key="1">
    <source>
        <dbReference type="ARBA" id="ARBA00004370"/>
    </source>
</evidence>
<dbReference type="InterPro" id="IPR010920">
    <property type="entry name" value="LSM_dom_sf"/>
</dbReference>
<keyword evidence="2 6" id="KW-0812">Transmembrane</keyword>
<dbReference type="GO" id="GO:0016020">
    <property type="term" value="C:membrane"/>
    <property type="evidence" value="ECO:0007669"/>
    <property type="project" value="UniProtKB-SubCell"/>
</dbReference>
<evidence type="ECO:0000256" key="2">
    <source>
        <dbReference type="ARBA" id="ARBA00022692"/>
    </source>
</evidence>
<dbReference type="GO" id="GO:0008381">
    <property type="term" value="F:mechanosensitive monoatomic ion channel activity"/>
    <property type="evidence" value="ECO:0007669"/>
    <property type="project" value="UniProtKB-ARBA"/>
</dbReference>
<dbReference type="AlphaFoldDB" id="A0A6J5FBM9"/>
<protein>
    <recommendedName>
        <fullName evidence="7">Mechanosensitive ion channel MscS domain-containing protein</fullName>
    </recommendedName>
</protein>
<reference evidence="8 9" key="1">
    <citation type="submission" date="2020-04" db="EMBL/GenBank/DDBJ databases">
        <authorList>
            <person name="De Canck E."/>
        </authorList>
    </citation>
    <scope>NUCLEOTIDE SEQUENCE [LARGE SCALE GENOMIC DNA]</scope>
    <source>
        <strain evidence="8 9">LMG 27177</strain>
    </source>
</reference>
<feature type="domain" description="Mechanosensitive ion channel MscS" evidence="7">
    <location>
        <begin position="189"/>
        <end position="255"/>
    </location>
</feature>
<evidence type="ECO:0000313" key="8">
    <source>
        <dbReference type="EMBL" id="CAB3776396.1"/>
    </source>
</evidence>
<comment type="subcellular location">
    <subcellularLocation>
        <location evidence="1">Membrane</location>
    </subcellularLocation>
</comment>
<proteinExistence type="predicted"/>
<feature type="region of interest" description="Disordered" evidence="5">
    <location>
        <begin position="355"/>
        <end position="407"/>
    </location>
</feature>
<organism evidence="8 9">
    <name type="scientific">Paraburkholderia fynbosensis</name>
    <dbReference type="NCBI Taxonomy" id="1200993"/>
    <lineage>
        <taxon>Bacteria</taxon>
        <taxon>Pseudomonadati</taxon>
        <taxon>Pseudomonadota</taxon>
        <taxon>Betaproteobacteria</taxon>
        <taxon>Burkholderiales</taxon>
        <taxon>Burkholderiaceae</taxon>
        <taxon>Paraburkholderia</taxon>
    </lineage>
</organism>
<dbReference type="SUPFAM" id="SSF50182">
    <property type="entry name" value="Sm-like ribonucleoproteins"/>
    <property type="match status" value="1"/>
</dbReference>
<dbReference type="InterPro" id="IPR023408">
    <property type="entry name" value="MscS_beta-dom_sf"/>
</dbReference>
<name>A0A6J5FBM9_9BURK</name>
<dbReference type="PANTHER" id="PTHR30566">
    <property type="entry name" value="YNAI-RELATED MECHANOSENSITIVE ION CHANNEL"/>
    <property type="match status" value="1"/>
</dbReference>
<evidence type="ECO:0000313" key="9">
    <source>
        <dbReference type="Proteomes" id="UP000494252"/>
    </source>
</evidence>
<evidence type="ECO:0000256" key="4">
    <source>
        <dbReference type="ARBA" id="ARBA00023136"/>
    </source>
</evidence>
<dbReference type="RefSeq" id="WP_175157645.1">
    <property type="nucleotide sequence ID" value="NZ_CADIKI010000001.1"/>
</dbReference>
<feature type="transmembrane region" description="Helical" evidence="6">
    <location>
        <begin position="15"/>
        <end position="35"/>
    </location>
</feature>
<evidence type="ECO:0000259" key="7">
    <source>
        <dbReference type="Pfam" id="PF00924"/>
    </source>
</evidence>
<evidence type="ECO:0000256" key="6">
    <source>
        <dbReference type="SAM" id="Phobius"/>
    </source>
</evidence>
<dbReference type="Gene3D" id="1.10.287.1260">
    <property type="match status" value="1"/>
</dbReference>
<dbReference type="PANTHER" id="PTHR30566:SF25">
    <property type="entry name" value="INNER MEMBRANE PROTEIN"/>
    <property type="match status" value="1"/>
</dbReference>
<gene>
    <name evidence="8" type="ORF">LMG27177_00132</name>
</gene>
<dbReference type="Pfam" id="PF00924">
    <property type="entry name" value="MS_channel_2nd"/>
    <property type="match status" value="1"/>
</dbReference>
<dbReference type="InterPro" id="IPR006685">
    <property type="entry name" value="MscS_channel_2nd"/>
</dbReference>
<feature type="transmembrane region" description="Helical" evidence="6">
    <location>
        <begin position="140"/>
        <end position="161"/>
    </location>
</feature>
<keyword evidence="9" id="KW-1185">Reference proteome</keyword>
<keyword evidence="3 6" id="KW-1133">Transmembrane helix</keyword>
<accession>A0A6J5FBM9</accession>
<evidence type="ECO:0000256" key="3">
    <source>
        <dbReference type="ARBA" id="ARBA00022989"/>
    </source>
</evidence>
<evidence type="ECO:0000256" key="5">
    <source>
        <dbReference type="SAM" id="MobiDB-lite"/>
    </source>
</evidence>
<dbReference type="Proteomes" id="UP000494252">
    <property type="component" value="Unassembled WGS sequence"/>
</dbReference>
<dbReference type="Gene3D" id="2.30.30.60">
    <property type="match status" value="1"/>
</dbReference>
<keyword evidence="4 6" id="KW-0472">Membrane</keyword>
<sequence>MSTLDDFSLVAEAPLHTWFGALIVSVIVAAVAVGIHRVGARVVMRIARPHPLISVVLRYIDKPSLFVLVILVLEAVWSEAPDTLRYIEPIRDVAAIALIAALTWLSVRSAAAIGEAIIRAHPLDSADNLQARRIHTQARVLARSVMILIVIVGTGGALMTFPNVRQVGASLLASAGVAGLVAGIAARPVLGNLIAGLQIALSQPIRLDDVVVIQGEWGRIEEITGTYVSVRLWDQRRLIVPLQWFIENPFTNWTRSSSQIIGTVFLFVDYRMPLAPLREELARIVESAPEWDRRVQVLQVTDGTERAMQLRALVSSLDSGLNWDLRCRVREGLLDFIQRHYPQYLPRTRADVSTEVETSTNEQIDWVPRSAQAPAGSTAAHTEADPVASRFGRPGAAEALQKAKEKV</sequence>
<dbReference type="EMBL" id="CADIKI010000001">
    <property type="protein sequence ID" value="CAB3776396.1"/>
    <property type="molecule type" value="Genomic_DNA"/>
</dbReference>